<dbReference type="EMBL" id="CP069483">
    <property type="protein sequence ID" value="QRO80039.1"/>
    <property type="molecule type" value="Genomic_DNA"/>
</dbReference>
<feature type="region of interest" description="Disordered" evidence="1">
    <location>
        <begin position="229"/>
        <end position="271"/>
    </location>
</feature>
<dbReference type="Proteomes" id="UP000625568">
    <property type="component" value="Chromosome 2"/>
</dbReference>
<dbReference type="AlphaFoldDB" id="A0A892IGW2"/>
<protein>
    <submittedName>
        <fullName evidence="2">Uncharacterized protein</fullName>
    </submittedName>
</protein>
<evidence type="ECO:0000313" key="3">
    <source>
        <dbReference type="Proteomes" id="UP000625568"/>
    </source>
</evidence>
<dbReference type="GeneID" id="93129956"/>
<keyword evidence="3" id="KW-1185">Reference proteome</keyword>
<organism evidence="2 3">
    <name type="scientific">Burkholderia dolosa</name>
    <dbReference type="NCBI Taxonomy" id="152500"/>
    <lineage>
        <taxon>Bacteria</taxon>
        <taxon>Pseudomonadati</taxon>
        <taxon>Pseudomonadota</taxon>
        <taxon>Betaproteobacteria</taxon>
        <taxon>Burkholderiales</taxon>
        <taxon>Burkholderiaceae</taxon>
        <taxon>Burkholderia</taxon>
        <taxon>Burkholderia cepacia complex</taxon>
    </lineage>
</organism>
<reference evidence="2 3" key="1">
    <citation type="submission" date="2021-02" db="EMBL/GenBank/DDBJ databases">
        <title>FDA dAtabase for Regulatory Grade micrObial Sequences (FDA-ARGOS): Supporting development and validation of Infectious Disease Dx tests.</title>
        <authorList>
            <person name="Minogue T."/>
            <person name="Wolcott M."/>
            <person name="Wasieloski L."/>
            <person name="Aguilar W."/>
            <person name="Moore D."/>
            <person name="Jaissle J."/>
            <person name="Tallon L."/>
            <person name="Sadzewicz L."/>
            <person name="Zhao X."/>
            <person name="Boylan J."/>
            <person name="Ott S."/>
            <person name="Bowen H."/>
            <person name="Vavikolanu K."/>
            <person name="Mehta A."/>
            <person name="Aluvathingal J."/>
            <person name="Nadendla S."/>
            <person name="Yan Y."/>
            <person name="Sichtig H."/>
        </authorList>
    </citation>
    <scope>NUCLEOTIDE SEQUENCE [LARGE SCALE GENOMIC DNA]</scope>
    <source>
        <strain evidence="2 3">FDAARGOS_1272</strain>
    </source>
</reference>
<sequence length="271" mass="28984">MRSPWNDVTALIDADILGLWAHAGRRPRRGSAPDAAVAHEGRPADALSYLLPGLPKARLPICNRIHVVAGHPWSHSVVLPWQEGLVSDAAWDAYARMLFAARAQRGALRIRIEDERHGRARLAVAACDEVIAALVEASRAAGWRIASFHDALSASLGAHAVELSADDFGFVLRQPRVVTCIFRRSGEWRDVVTLPRVGERAADWFAAAALLAGQPPSVDAYEGQFDGTTFSAGDDAGAPPRIAQTDLTAWPEPTAPTALTEPTTASAEAPA</sequence>
<evidence type="ECO:0000313" key="2">
    <source>
        <dbReference type="EMBL" id="QRO80039.1"/>
    </source>
</evidence>
<evidence type="ECO:0000256" key="1">
    <source>
        <dbReference type="SAM" id="MobiDB-lite"/>
    </source>
</evidence>
<proteinExistence type="predicted"/>
<dbReference type="RefSeq" id="WP_105774031.1">
    <property type="nucleotide sequence ID" value="NZ_CABVPR010000041.1"/>
</dbReference>
<gene>
    <name evidence="2" type="ORF">I6K02_16915</name>
</gene>
<feature type="compositionally biased region" description="Low complexity" evidence="1">
    <location>
        <begin position="248"/>
        <end position="271"/>
    </location>
</feature>
<accession>A0A892IGW2</accession>
<name>A0A892IGW2_9BURK</name>